<accession>A0A3G9G6Q0</accession>
<dbReference type="Proteomes" id="UP000278756">
    <property type="component" value="Chromosome 1"/>
</dbReference>
<sequence>MFKNNFTSGELCPDLWGRSDLAQFQNGAKEMLNLIPQVTGPARRRAGFWFAGATRYADKPARLIEYVRALDEAYVIEIGDGYTGVWGVDGVRINLGGEDAPYIPGPYADEDLSGLRWKQMGDVIVFFHADGRKPKRLQKVSETSWNWGDYVFEDGPWFPENTDASKTISASAEKGSVTLTATFPAFHAGMEGAFFKLRSSTGLPGIQTWQSDYDPIGNEMRLSNGRVYYATNAASGDKTGNTPPQHDRGNGSDGVVDWTYLHDNSGVVQITSVLSATSATATVIRTLPTLGALNAGKREYKPVNTYAIPDTPAWSESMYSDYRGWPSAWPELREERLIVGGSASAKDRFNASQSAGYYADKATFTPGLGTGTVQDDDAIQGFVGDDSFKAQAFVSTSLLIALTHGGEGVIVGDTGEAPLTPGGAKPRALSRFGCADVRPVKAQESVIWVTRGSRSIRDLTVSAYDYPGVSTDLSFIAKHIADKKFVEIAYAAAPYYQLWTRQADNSLASFVYNREQNIKGWTQQQLAGGMTVESLCVVPDALGNDRLWIVAKRRKGGADQRFVLWMSDPDDRMRLDLAGRRYDATPTGTVTVGAHLNGETLTVLIGDGDGRFASAGPNIVVSGGSITLPMEQTAKEIIWGLPYTWRYRSLPFTADDRQGRKFRPTEVSVAFEGVFVRASVEGVDRWDWDVSRDLGDTEALTPRHRVETLNLGGADEEDPCIVIEGDDGFDFILKSIQTVAQ</sequence>
<dbReference type="RefSeq" id="WP_126420063.1">
    <property type="nucleotide sequence ID" value="NZ_AP018827.1"/>
</dbReference>
<gene>
    <name evidence="1" type="ORF">EM6_0496</name>
</gene>
<proteinExistence type="predicted"/>
<evidence type="ECO:0008006" key="3">
    <source>
        <dbReference type="Google" id="ProtNLM"/>
    </source>
</evidence>
<protein>
    <recommendedName>
        <fullName evidence="3">Phage protein</fullName>
    </recommendedName>
</protein>
<dbReference type="EMBL" id="AP018827">
    <property type="protein sequence ID" value="BBF79919.1"/>
    <property type="molecule type" value="Genomic_DNA"/>
</dbReference>
<reference evidence="2" key="2">
    <citation type="journal article" date="2017" name="Plant Physiol. Biochem.">
        <title>Differential oxidative and antioxidative response of duckweed Lemna minor toward plant growth promoting/inhibiting bacteria.</title>
        <authorList>
            <person name="Ishizawa H."/>
            <person name="Kuroda M."/>
            <person name="Morikawa M."/>
            <person name="Ike M."/>
        </authorList>
    </citation>
    <scope>NUCLEOTIDE SEQUENCE [LARGE SCALE GENOMIC DNA]</scope>
    <source>
        <strain evidence="2">M6</strain>
    </source>
</reference>
<organism evidence="1 2">
    <name type="scientific">Asticcacaulis excentricus</name>
    <dbReference type="NCBI Taxonomy" id="78587"/>
    <lineage>
        <taxon>Bacteria</taxon>
        <taxon>Pseudomonadati</taxon>
        <taxon>Pseudomonadota</taxon>
        <taxon>Alphaproteobacteria</taxon>
        <taxon>Caulobacterales</taxon>
        <taxon>Caulobacteraceae</taxon>
        <taxon>Asticcacaulis</taxon>
    </lineage>
</organism>
<reference evidence="2" key="1">
    <citation type="journal article" date="2017" name="Biotechnol. Biofuels">
        <title>Evaluation of environmental bacterial communities as a factor affecting the growth of duckweed Lemna minor.</title>
        <authorList>
            <person name="Ishizawa H."/>
            <person name="Kuroda M."/>
            <person name="Morikawa M."/>
            <person name="Ike M."/>
        </authorList>
    </citation>
    <scope>NUCLEOTIDE SEQUENCE [LARGE SCALE GENOMIC DNA]</scope>
    <source>
        <strain evidence="2">M6</strain>
    </source>
</reference>
<name>A0A3G9G6Q0_9CAUL</name>
<dbReference type="AlphaFoldDB" id="A0A3G9G6Q0"/>
<evidence type="ECO:0000313" key="1">
    <source>
        <dbReference type="EMBL" id="BBF79919.1"/>
    </source>
</evidence>
<dbReference type="OrthoDB" id="5438497at2"/>
<evidence type="ECO:0000313" key="2">
    <source>
        <dbReference type="Proteomes" id="UP000278756"/>
    </source>
</evidence>